<dbReference type="GO" id="GO:0006508">
    <property type="term" value="P:proteolysis"/>
    <property type="evidence" value="ECO:0007669"/>
    <property type="project" value="UniProtKB-KW"/>
</dbReference>
<dbReference type="GO" id="GO:0009002">
    <property type="term" value="F:serine-type D-Ala-D-Ala carboxypeptidase activity"/>
    <property type="evidence" value="ECO:0007669"/>
    <property type="project" value="InterPro"/>
</dbReference>
<feature type="compositionally biased region" description="Low complexity" evidence="14">
    <location>
        <begin position="643"/>
        <end position="652"/>
    </location>
</feature>
<evidence type="ECO:0000256" key="5">
    <source>
        <dbReference type="ARBA" id="ARBA00022645"/>
    </source>
</evidence>
<evidence type="ECO:0000256" key="15">
    <source>
        <dbReference type="SAM" id="Phobius"/>
    </source>
</evidence>
<proteinExistence type="predicted"/>
<dbReference type="SUPFAM" id="SSF56601">
    <property type="entry name" value="beta-lactamase/transpeptidase-like"/>
    <property type="match status" value="1"/>
</dbReference>
<dbReference type="AlphaFoldDB" id="A0A1H4KCJ7"/>
<dbReference type="GO" id="GO:0009252">
    <property type="term" value="P:peptidoglycan biosynthetic process"/>
    <property type="evidence" value="ECO:0007669"/>
    <property type="project" value="UniProtKB-KW"/>
</dbReference>
<dbReference type="InterPro" id="IPR050515">
    <property type="entry name" value="Beta-lactam/transpept"/>
</dbReference>
<keyword evidence="13" id="KW-0961">Cell wall biogenesis/degradation</keyword>
<comment type="subcellular location">
    <subcellularLocation>
        <location evidence="2">Cell membrane</location>
    </subcellularLocation>
    <subcellularLocation>
        <location evidence="1">Membrane</location>
        <topology evidence="1">Single-pass membrane protein</topology>
    </subcellularLocation>
</comment>
<dbReference type="GO" id="GO:0005886">
    <property type="term" value="C:plasma membrane"/>
    <property type="evidence" value="ECO:0007669"/>
    <property type="project" value="UniProtKB-SubCell"/>
</dbReference>
<dbReference type="GO" id="GO:0008360">
    <property type="term" value="P:regulation of cell shape"/>
    <property type="evidence" value="ECO:0007669"/>
    <property type="project" value="UniProtKB-KW"/>
</dbReference>
<evidence type="ECO:0000256" key="1">
    <source>
        <dbReference type="ARBA" id="ARBA00004167"/>
    </source>
</evidence>
<keyword evidence="11 15" id="KW-1133">Transmembrane helix</keyword>
<dbReference type="RefSeq" id="WP_074652727.1">
    <property type="nucleotide sequence ID" value="NZ_FNSD01000001.1"/>
</dbReference>
<evidence type="ECO:0000256" key="8">
    <source>
        <dbReference type="ARBA" id="ARBA00022801"/>
    </source>
</evidence>
<evidence type="ECO:0000256" key="9">
    <source>
        <dbReference type="ARBA" id="ARBA00022960"/>
    </source>
</evidence>
<feature type="domain" description="Penicillin-binding protein transpeptidase" evidence="16">
    <location>
        <begin position="265"/>
        <end position="594"/>
    </location>
</feature>
<dbReference type="Gene3D" id="3.40.710.10">
    <property type="entry name" value="DD-peptidase/beta-lactamase superfamily"/>
    <property type="match status" value="1"/>
</dbReference>
<dbReference type="GO" id="GO:0008658">
    <property type="term" value="F:penicillin binding"/>
    <property type="evidence" value="ECO:0007669"/>
    <property type="project" value="InterPro"/>
</dbReference>
<evidence type="ECO:0000256" key="4">
    <source>
        <dbReference type="ARBA" id="ARBA00022519"/>
    </source>
</evidence>
<dbReference type="NCBIfam" id="TIGR03423">
    <property type="entry name" value="pbp2_mrdA"/>
    <property type="match status" value="1"/>
</dbReference>
<dbReference type="PANTHER" id="PTHR30627">
    <property type="entry name" value="PEPTIDOGLYCAN D,D-TRANSPEPTIDASE"/>
    <property type="match status" value="1"/>
</dbReference>
<evidence type="ECO:0000313" key="19">
    <source>
        <dbReference type="Proteomes" id="UP000182409"/>
    </source>
</evidence>
<feature type="region of interest" description="Disordered" evidence="14">
    <location>
        <begin position="608"/>
        <end position="677"/>
    </location>
</feature>
<dbReference type="GO" id="GO:0071972">
    <property type="term" value="F:peptidoglycan L,D-transpeptidase activity"/>
    <property type="evidence" value="ECO:0007669"/>
    <property type="project" value="TreeGrafter"/>
</dbReference>
<dbReference type="InterPro" id="IPR001460">
    <property type="entry name" value="PCN-bd_Tpept"/>
</dbReference>
<keyword evidence="10" id="KW-0573">Peptidoglycan synthesis</keyword>
<keyword evidence="4" id="KW-0997">Cell inner membrane</keyword>
<dbReference type="Gene3D" id="3.90.1310.10">
    <property type="entry name" value="Penicillin-binding protein 2a (Domain 2)"/>
    <property type="match status" value="1"/>
</dbReference>
<name>A0A1H4KCJ7_9BACT</name>
<dbReference type="InterPro" id="IPR012338">
    <property type="entry name" value="Beta-lactam/transpept-like"/>
</dbReference>
<dbReference type="Pfam" id="PF03717">
    <property type="entry name" value="PBP_dimer"/>
    <property type="match status" value="1"/>
</dbReference>
<dbReference type="Proteomes" id="UP000182409">
    <property type="component" value="Unassembled WGS sequence"/>
</dbReference>
<protein>
    <submittedName>
        <fullName evidence="18">Peptidoglycan glycosyltransferase</fullName>
    </submittedName>
</protein>
<keyword evidence="3" id="KW-1003">Cell membrane</keyword>
<keyword evidence="12 15" id="KW-0472">Membrane</keyword>
<evidence type="ECO:0000259" key="16">
    <source>
        <dbReference type="Pfam" id="PF00905"/>
    </source>
</evidence>
<accession>A0A1H4KCJ7</accession>
<dbReference type="PANTHER" id="PTHR30627:SF2">
    <property type="entry name" value="PEPTIDOGLYCAN D,D-TRANSPEPTIDASE MRDA"/>
    <property type="match status" value="1"/>
</dbReference>
<reference evidence="18 19" key="1">
    <citation type="submission" date="2016-10" db="EMBL/GenBank/DDBJ databases">
        <authorList>
            <person name="de Groot N.N."/>
        </authorList>
    </citation>
    <scope>NUCLEOTIDE SEQUENCE [LARGE SCALE GENOMIC DNA]</scope>
    <source>
        <strain evidence="18 19">AB35.6</strain>
    </source>
</reference>
<feature type="domain" description="Penicillin-binding protein dimerisation" evidence="17">
    <location>
        <begin position="64"/>
        <end position="232"/>
    </location>
</feature>
<keyword evidence="9" id="KW-0133">Cell shape</keyword>
<feature type="transmembrane region" description="Helical" evidence="15">
    <location>
        <begin position="21"/>
        <end position="42"/>
    </location>
</feature>
<evidence type="ECO:0000259" key="17">
    <source>
        <dbReference type="Pfam" id="PF03717"/>
    </source>
</evidence>
<dbReference type="InterPro" id="IPR036138">
    <property type="entry name" value="PBP_dimer_sf"/>
</dbReference>
<keyword evidence="18" id="KW-0808">Transferase</keyword>
<evidence type="ECO:0000256" key="3">
    <source>
        <dbReference type="ARBA" id="ARBA00022475"/>
    </source>
</evidence>
<keyword evidence="7 15" id="KW-0812">Transmembrane</keyword>
<dbReference type="Gene3D" id="3.30.1390.30">
    <property type="entry name" value="Penicillin-binding protein 2a, domain 3"/>
    <property type="match status" value="1"/>
</dbReference>
<evidence type="ECO:0000256" key="12">
    <source>
        <dbReference type="ARBA" id="ARBA00023136"/>
    </source>
</evidence>
<dbReference type="Pfam" id="PF00905">
    <property type="entry name" value="Transpeptidase"/>
    <property type="match status" value="1"/>
</dbReference>
<keyword evidence="6" id="KW-0645">Protease</keyword>
<dbReference type="InterPro" id="IPR017790">
    <property type="entry name" value="Penicillin-binding_protein_2"/>
</dbReference>
<evidence type="ECO:0000256" key="13">
    <source>
        <dbReference type="ARBA" id="ARBA00023316"/>
    </source>
</evidence>
<evidence type="ECO:0000256" key="6">
    <source>
        <dbReference type="ARBA" id="ARBA00022670"/>
    </source>
</evidence>
<dbReference type="EMBL" id="FNSD01000001">
    <property type="protein sequence ID" value="SEB56259.1"/>
    <property type="molecule type" value="Genomic_DNA"/>
</dbReference>
<feature type="compositionally biased region" description="Polar residues" evidence="14">
    <location>
        <begin position="627"/>
        <end position="637"/>
    </location>
</feature>
<sequence>MLPNEQENLISRDGKISATKLAAAQYVITAVLVVLVIGLWRLQVLGAANYRLLAEANRVRKVPILAPRGRLFDREGRLLVDNYSSVTCFLLREQLRDADLPLIAEGLHIPMEALEYTIHHYQYAPKYQPIPLKQDITPDEQAFIEAHRNELPELDTLEEQRRLYPRDGFAAHLIGYVGEISENDLKNPKYDFYEPGDVVGKSGVEETYDAVLRGKDGSRDVIVNSHGRELGRLGEELAVPGKDLKLTIDLDIQMAAEKVLGDKNGAIVAMDPHTGEILAMVSRPTFDPNQFAVRLTRSYWNTIVTDPNHPLMNKAIQAQLAPGSTFKVVMTYAGLQENAAQDLRVVCNGGATFYGHFFGCDRHHGLVDIRNALPYSCDTFYYTLANKLGIDAIAKYGHEVGIGQRTGIDLPSEATGIMPSPQWKLKAQRDKWYAGETISVGIGQGAVQASPMQLARALSGIASGGVFVRPHTLIADQIPAEMQQQIEEMYPGSGKKTVNMSPENWQIITDNMANVTQGIGTAAEAHLEGIDFAGKTGTADVVSGRKKGTADKATLPNAWFVGMTPRRNPDIVVAVLWEHGYWGNNSAKLAAQVISAYVDKQRKRAGNLRQEIAETPKPVDTPAASETKPTPSASVPATKSDIAKPAVAAAPKPKQPEGPKPVARLAPAAAQEPIRTP</sequence>
<dbReference type="SUPFAM" id="SSF56519">
    <property type="entry name" value="Penicillin binding protein dimerisation domain"/>
    <property type="match status" value="1"/>
</dbReference>
<evidence type="ECO:0000256" key="2">
    <source>
        <dbReference type="ARBA" id="ARBA00004236"/>
    </source>
</evidence>
<dbReference type="GO" id="GO:0071555">
    <property type="term" value="P:cell wall organization"/>
    <property type="evidence" value="ECO:0007669"/>
    <property type="project" value="UniProtKB-KW"/>
</dbReference>
<evidence type="ECO:0000256" key="10">
    <source>
        <dbReference type="ARBA" id="ARBA00022984"/>
    </source>
</evidence>
<evidence type="ECO:0000313" key="18">
    <source>
        <dbReference type="EMBL" id="SEB56259.1"/>
    </source>
</evidence>
<evidence type="ECO:0000256" key="11">
    <source>
        <dbReference type="ARBA" id="ARBA00022989"/>
    </source>
</evidence>
<organism evidence="18 19">
    <name type="scientific">Terriglobus roseus</name>
    <dbReference type="NCBI Taxonomy" id="392734"/>
    <lineage>
        <taxon>Bacteria</taxon>
        <taxon>Pseudomonadati</taxon>
        <taxon>Acidobacteriota</taxon>
        <taxon>Terriglobia</taxon>
        <taxon>Terriglobales</taxon>
        <taxon>Acidobacteriaceae</taxon>
        <taxon>Terriglobus</taxon>
    </lineage>
</organism>
<evidence type="ECO:0000256" key="7">
    <source>
        <dbReference type="ARBA" id="ARBA00022692"/>
    </source>
</evidence>
<keyword evidence="8" id="KW-0378">Hydrolase</keyword>
<dbReference type="GO" id="GO:0016740">
    <property type="term" value="F:transferase activity"/>
    <property type="evidence" value="ECO:0007669"/>
    <property type="project" value="UniProtKB-KW"/>
</dbReference>
<evidence type="ECO:0000256" key="14">
    <source>
        <dbReference type="SAM" id="MobiDB-lite"/>
    </source>
</evidence>
<dbReference type="InterPro" id="IPR005311">
    <property type="entry name" value="PBP_dimer"/>
</dbReference>
<keyword evidence="5" id="KW-0121">Carboxypeptidase</keyword>
<gene>
    <name evidence="18" type="ORF">SAMN05443244_1131</name>
</gene>
<dbReference type="OrthoDB" id="9804124at2"/>